<evidence type="ECO:0000256" key="1">
    <source>
        <dbReference type="ARBA" id="ARBA00001946"/>
    </source>
</evidence>
<dbReference type="Pfam" id="PF00702">
    <property type="entry name" value="Hydrolase"/>
    <property type="match status" value="1"/>
</dbReference>
<dbReference type="Gene3D" id="3.40.50.1000">
    <property type="entry name" value="HAD superfamily/HAD-like"/>
    <property type="match status" value="1"/>
</dbReference>
<proteinExistence type="predicted"/>
<evidence type="ECO:0000256" key="3">
    <source>
        <dbReference type="ARBA" id="ARBA00022842"/>
    </source>
</evidence>
<organism evidence="4 5">
    <name type="scientific">Sapientia aquatica</name>
    <dbReference type="NCBI Taxonomy" id="1549640"/>
    <lineage>
        <taxon>Bacteria</taxon>
        <taxon>Pseudomonadati</taxon>
        <taxon>Pseudomonadota</taxon>
        <taxon>Betaproteobacteria</taxon>
        <taxon>Burkholderiales</taxon>
        <taxon>Oxalobacteraceae</taxon>
        <taxon>Sapientia</taxon>
    </lineage>
</organism>
<dbReference type="AlphaFoldDB" id="A0A4R5W6S4"/>
<dbReference type="InterPro" id="IPR006439">
    <property type="entry name" value="HAD-SF_hydro_IA"/>
</dbReference>
<evidence type="ECO:0000256" key="2">
    <source>
        <dbReference type="ARBA" id="ARBA00022801"/>
    </source>
</evidence>
<dbReference type="EMBL" id="SMYL01000002">
    <property type="protein sequence ID" value="TDK67647.1"/>
    <property type="molecule type" value="Genomic_DNA"/>
</dbReference>
<dbReference type="SUPFAM" id="SSF56784">
    <property type="entry name" value="HAD-like"/>
    <property type="match status" value="1"/>
</dbReference>
<dbReference type="InterPro" id="IPR023214">
    <property type="entry name" value="HAD_sf"/>
</dbReference>
<keyword evidence="2 4" id="KW-0378">Hydrolase</keyword>
<gene>
    <name evidence="4" type="ORF">E2I14_05190</name>
</gene>
<keyword evidence="3" id="KW-0460">Magnesium</keyword>
<reference evidence="4 5" key="1">
    <citation type="submission" date="2019-03" db="EMBL/GenBank/DDBJ databases">
        <title>Sapientia aquatica gen. nov., sp. nov., isolated from a crater lake.</title>
        <authorList>
            <person name="Felfoldi T."/>
            <person name="Szabo A."/>
            <person name="Toth E."/>
            <person name="Schumann P."/>
            <person name="Keki Z."/>
            <person name="Marialigeti K."/>
            <person name="Mathe I."/>
        </authorList>
    </citation>
    <scope>NUCLEOTIDE SEQUENCE [LARGE SCALE GENOMIC DNA]</scope>
    <source>
        <strain evidence="4 5">SA-152</strain>
    </source>
</reference>
<name>A0A4R5W6S4_9BURK</name>
<dbReference type="InterPro" id="IPR051400">
    <property type="entry name" value="HAD-like_hydrolase"/>
</dbReference>
<dbReference type="Proteomes" id="UP000294829">
    <property type="component" value="Unassembled WGS sequence"/>
</dbReference>
<dbReference type="NCBIfam" id="TIGR01509">
    <property type="entry name" value="HAD-SF-IA-v3"/>
    <property type="match status" value="1"/>
</dbReference>
<accession>A0A4R5W6S4</accession>
<evidence type="ECO:0000313" key="5">
    <source>
        <dbReference type="Proteomes" id="UP000294829"/>
    </source>
</evidence>
<sequence>MPLITGAEQAMFAWLAVHAPKITEHHNLQTMRAIRAELLPTNPRFSFDLWALRSAILTKMFTEHGEDVSKVEHAMQVFAKARNQVQMYDDVMPVLNTLGKHFRLGSISNGFADLSEIGLADHFKVSLAAHQFGCAKPDPRIFLAACEQLNVAPAQAVYVGDDVLLDVQGAQQAGLKGVWVNRAGKNGLAGIAADFECTDLLSLLGWLQVAD</sequence>
<comment type="caution">
    <text evidence="4">The sequence shown here is derived from an EMBL/GenBank/DDBJ whole genome shotgun (WGS) entry which is preliminary data.</text>
</comment>
<keyword evidence="5" id="KW-1185">Reference proteome</keyword>
<comment type="cofactor">
    <cofactor evidence="1">
        <name>Mg(2+)</name>
        <dbReference type="ChEBI" id="CHEBI:18420"/>
    </cofactor>
</comment>
<dbReference type="OrthoDB" id="367448at2"/>
<evidence type="ECO:0000313" key="4">
    <source>
        <dbReference type="EMBL" id="TDK67647.1"/>
    </source>
</evidence>
<dbReference type="GO" id="GO:0009231">
    <property type="term" value="P:riboflavin biosynthetic process"/>
    <property type="evidence" value="ECO:0007669"/>
    <property type="project" value="TreeGrafter"/>
</dbReference>
<dbReference type="PANTHER" id="PTHR46470:SF4">
    <property type="entry name" value="5-AMINO-6-(5-PHOSPHO-D-RIBITYLAMINO)URACIL PHOSPHATASE YIGB"/>
    <property type="match status" value="1"/>
</dbReference>
<dbReference type="InterPro" id="IPR036412">
    <property type="entry name" value="HAD-like_sf"/>
</dbReference>
<dbReference type="PANTHER" id="PTHR46470">
    <property type="entry name" value="N-ACYLNEURAMINATE-9-PHOSPHATASE"/>
    <property type="match status" value="1"/>
</dbReference>
<dbReference type="NCBIfam" id="TIGR01549">
    <property type="entry name" value="HAD-SF-IA-v1"/>
    <property type="match status" value="1"/>
</dbReference>
<dbReference type="Gene3D" id="1.20.120.1600">
    <property type="match status" value="1"/>
</dbReference>
<protein>
    <submittedName>
        <fullName evidence="4">HAD family hydrolase</fullName>
    </submittedName>
</protein>
<dbReference type="GO" id="GO:0016787">
    <property type="term" value="F:hydrolase activity"/>
    <property type="evidence" value="ECO:0007669"/>
    <property type="project" value="UniProtKB-KW"/>
</dbReference>